<gene>
    <name evidence="2" type="ORF">AK812_SmicGene6289</name>
</gene>
<dbReference type="AlphaFoldDB" id="A0A1Q9ERL1"/>
<feature type="compositionally biased region" description="Acidic residues" evidence="1">
    <location>
        <begin position="1"/>
        <end position="25"/>
    </location>
</feature>
<name>A0A1Q9ERL1_SYMMI</name>
<reference evidence="2 3" key="1">
    <citation type="submission" date="2016-02" db="EMBL/GenBank/DDBJ databases">
        <title>Genome analysis of coral dinoflagellate symbionts highlights evolutionary adaptations to a symbiotic lifestyle.</title>
        <authorList>
            <person name="Aranda M."/>
            <person name="Li Y."/>
            <person name="Liew Y.J."/>
            <person name="Baumgarten S."/>
            <person name="Simakov O."/>
            <person name="Wilson M."/>
            <person name="Piel J."/>
            <person name="Ashoor H."/>
            <person name="Bougouffa S."/>
            <person name="Bajic V.B."/>
            <person name="Ryu T."/>
            <person name="Ravasi T."/>
            <person name="Bayer T."/>
            <person name="Micklem G."/>
            <person name="Kim H."/>
            <person name="Bhak J."/>
            <person name="Lajeunesse T.C."/>
            <person name="Voolstra C.R."/>
        </authorList>
    </citation>
    <scope>NUCLEOTIDE SEQUENCE [LARGE SCALE GENOMIC DNA]</scope>
    <source>
        <strain evidence="2 3">CCMP2467</strain>
    </source>
</reference>
<feature type="region of interest" description="Disordered" evidence="1">
    <location>
        <begin position="1"/>
        <end position="42"/>
    </location>
</feature>
<organism evidence="2 3">
    <name type="scientific">Symbiodinium microadriaticum</name>
    <name type="common">Dinoflagellate</name>
    <name type="synonym">Zooxanthella microadriatica</name>
    <dbReference type="NCBI Taxonomy" id="2951"/>
    <lineage>
        <taxon>Eukaryota</taxon>
        <taxon>Sar</taxon>
        <taxon>Alveolata</taxon>
        <taxon>Dinophyceae</taxon>
        <taxon>Suessiales</taxon>
        <taxon>Symbiodiniaceae</taxon>
        <taxon>Symbiodinium</taxon>
    </lineage>
</organism>
<protein>
    <submittedName>
        <fullName evidence="2">Uncharacterized protein</fullName>
    </submittedName>
</protein>
<dbReference type="EMBL" id="LSRX01000085">
    <property type="protein sequence ID" value="OLQ10060.1"/>
    <property type="molecule type" value="Genomic_DNA"/>
</dbReference>
<comment type="caution">
    <text evidence="2">The sequence shown here is derived from an EMBL/GenBank/DDBJ whole genome shotgun (WGS) entry which is preliminary data.</text>
</comment>
<accession>A0A1Q9ERL1</accession>
<evidence type="ECO:0000313" key="3">
    <source>
        <dbReference type="Proteomes" id="UP000186817"/>
    </source>
</evidence>
<evidence type="ECO:0000256" key="1">
    <source>
        <dbReference type="SAM" id="MobiDB-lite"/>
    </source>
</evidence>
<proteinExistence type="predicted"/>
<sequence>MHQPEEECGALEDVMEQEEEEEVVEDETKHEVEQDVEEPPETMDMVSWLQDDQPVVGMWKKQDLLYEMKRKGNDPTDEVGWHAIETSQGSQPTFILVRDAGNGEADGVYKPASRRWLDHDVYEKRWGILVGQ</sequence>
<evidence type="ECO:0000313" key="2">
    <source>
        <dbReference type="EMBL" id="OLQ10060.1"/>
    </source>
</evidence>
<dbReference type="Proteomes" id="UP000186817">
    <property type="component" value="Unassembled WGS sequence"/>
</dbReference>
<keyword evidence="3" id="KW-1185">Reference proteome</keyword>